<evidence type="ECO:0000313" key="1">
    <source>
        <dbReference type="EMBL" id="SGZ50601.1"/>
    </source>
</evidence>
<reference evidence="1 2" key="1">
    <citation type="submission" date="2016-10" db="EMBL/GenBank/DDBJ databases">
        <authorList>
            <person name="de Groot N.N."/>
        </authorList>
    </citation>
    <scope>NUCLEOTIDE SEQUENCE [LARGE SCALE GENOMIC DNA]</scope>
    <source>
        <strain evidence="1 2">CBS 141442</strain>
    </source>
</reference>
<sequence>MYQSYYPIGTAGHRATSLYNYHPHSAYYPIHPGASMAPPPPPPYVPAYSVPQHQLLPLTNQSLVV</sequence>
<evidence type="ECO:0000313" key="2">
    <source>
        <dbReference type="Proteomes" id="UP000182334"/>
    </source>
</evidence>
<gene>
    <name evidence="1" type="ORF">SAMEA4029010_CIC11G00000004176</name>
</gene>
<dbReference type="AlphaFoldDB" id="A0A1L0BGR1"/>
<dbReference type="EMBL" id="LT635757">
    <property type="protein sequence ID" value="SGZ50601.1"/>
    <property type="molecule type" value="Genomic_DNA"/>
</dbReference>
<name>A0A1L0BGR1_9ASCO</name>
<protein>
    <submittedName>
        <fullName evidence="1">CIC11C00000004176</fullName>
    </submittedName>
</protein>
<keyword evidence="2" id="KW-1185">Reference proteome</keyword>
<organism evidence="1 2">
    <name type="scientific">Sungouiella intermedia</name>
    <dbReference type="NCBI Taxonomy" id="45354"/>
    <lineage>
        <taxon>Eukaryota</taxon>
        <taxon>Fungi</taxon>
        <taxon>Dikarya</taxon>
        <taxon>Ascomycota</taxon>
        <taxon>Saccharomycotina</taxon>
        <taxon>Pichiomycetes</taxon>
        <taxon>Metschnikowiaceae</taxon>
        <taxon>Sungouiella</taxon>
    </lineage>
</organism>
<dbReference type="Proteomes" id="UP000182334">
    <property type="component" value="Chromosome II"/>
</dbReference>
<proteinExistence type="predicted"/>
<accession>A0A1L0BGR1</accession>